<organism evidence="1">
    <name type="scientific">marine metagenome</name>
    <dbReference type="NCBI Taxonomy" id="408172"/>
    <lineage>
        <taxon>unclassified sequences</taxon>
        <taxon>metagenomes</taxon>
        <taxon>ecological metagenomes</taxon>
    </lineage>
</organism>
<sequence>MQKHPERGYIIFEFLLCEENQKVNPHTSHPKKYWHLNAQKFISLYSVSKELNAELFLVNYAKK</sequence>
<dbReference type="AlphaFoldDB" id="A0A382U6E1"/>
<feature type="non-terminal residue" evidence="1">
    <location>
        <position position="63"/>
    </location>
</feature>
<proteinExistence type="predicted"/>
<name>A0A382U6E1_9ZZZZ</name>
<gene>
    <name evidence="1" type="ORF">METZ01_LOCUS382733</name>
</gene>
<accession>A0A382U6E1</accession>
<protein>
    <submittedName>
        <fullName evidence="1">Uncharacterized protein</fullName>
    </submittedName>
</protein>
<dbReference type="EMBL" id="UINC01141878">
    <property type="protein sequence ID" value="SVD29879.1"/>
    <property type="molecule type" value="Genomic_DNA"/>
</dbReference>
<evidence type="ECO:0000313" key="1">
    <source>
        <dbReference type="EMBL" id="SVD29879.1"/>
    </source>
</evidence>
<reference evidence="1" key="1">
    <citation type="submission" date="2018-05" db="EMBL/GenBank/DDBJ databases">
        <authorList>
            <person name="Lanie J.A."/>
            <person name="Ng W.-L."/>
            <person name="Kazmierczak K.M."/>
            <person name="Andrzejewski T.M."/>
            <person name="Davidsen T.M."/>
            <person name="Wayne K.J."/>
            <person name="Tettelin H."/>
            <person name="Glass J.I."/>
            <person name="Rusch D."/>
            <person name="Podicherti R."/>
            <person name="Tsui H.-C.T."/>
            <person name="Winkler M.E."/>
        </authorList>
    </citation>
    <scope>NUCLEOTIDE SEQUENCE</scope>
</reference>